<dbReference type="RefSeq" id="XP_022460671.1">
    <property type="nucleotide sequence ID" value="XM_022601423.1"/>
</dbReference>
<dbReference type="InterPro" id="IPR001283">
    <property type="entry name" value="CRISP-related"/>
</dbReference>
<evidence type="ECO:0000256" key="3">
    <source>
        <dbReference type="ARBA" id="ARBA00022525"/>
    </source>
</evidence>
<dbReference type="PANTHER" id="PTHR10334">
    <property type="entry name" value="CYSTEINE-RICH SECRETORY PROTEIN-RELATED"/>
    <property type="match status" value="1"/>
</dbReference>
<name>W6MPV0_9ASCO</name>
<dbReference type="CDD" id="cd05384">
    <property type="entry name" value="CAP_PRY1-like"/>
    <property type="match status" value="1"/>
</dbReference>
<dbReference type="Proteomes" id="UP000019384">
    <property type="component" value="Unassembled WGS sequence"/>
</dbReference>
<gene>
    <name evidence="8" type="ORF">KUCA_T00004665001</name>
</gene>
<organism evidence="8 9">
    <name type="scientific">Kuraishia capsulata CBS 1993</name>
    <dbReference type="NCBI Taxonomy" id="1382522"/>
    <lineage>
        <taxon>Eukaryota</taxon>
        <taxon>Fungi</taxon>
        <taxon>Dikarya</taxon>
        <taxon>Ascomycota</taxon>
        <taxon>Saccharomycotina</taxon>
        <taxon>Pichiomycetes</taxon>
        <taxon>Pichiales</taxon>
        <taxon>Pichiaceae</taxon>
        <taxon>Kuraishia</taxon>
    </lineage>
</organism>
<reference evidence="8" key="2">
    <citation type="submission" date="2014-02" db="EMBL/GenBank/DDBJ databases">
        <title>Complete DNA sequence of /Kuraishia capsulata/ illustrates novel genomic features among budding yeasts (/Saccharomycotina/).</title>
        <authorList>
            <person name="Morales L."/>
            <person name="Noel B."/>
            <person name="Porcel B."/>
            <person name="Marcet-Houben M."/>
            <person name="Hullo M-F."/>
            <person name="Sacerdot C."/>
            <person name="Tekaia F."/>
            <person name="Leh-Louis V."/>
            <person name="Despons L."/>
            <person name="Khanna V."/>
            <person name="Aury J-M."/>
            <person name="Barbe V."/>
            <person name="Couloux A."/>
            <person name="Labadie K."/>
            <person name="Pelletier E."/>
            <person name="Souciet J-L."/>
            <person name="Boekhout T."/>
            <person name="Gabaldon T."/>
            <person name="Wincker P."/>
            <person name="Dujon B."/>
        </authorList>
    </citation>
    <scope>NUCLEOTIDE SEQUENCE</scope>
    <source>
        <strain evidence="8">CBS 1993</strain>
    </source>
</reference>
<feature type="signal peptide" evidence="6">
    <location>
        <begin position="1"/>
        <end position="19"/>
    </location>
</feature>
<dbReference type="GO" id="GO:0005576">
    <property type="term" value="C:extracellular region"/>
    <property type="evidence" value="ECO:0007669"/>
    <property type="project" value="UniProtKB-SubCell"/>
</dbReference>
<evidence type="ECO:0000259" key="7">
    <source>
        <dbReference type="SMART" id="SM00198"/>
    </source>
</evidence>
<reference evidence="8" key="1">
    <citation type="submission" date="2013-12" db="EMBL/GenBank/DDBJ databases">
        <authorList>
            <person name="Genoscope - CEA"/>
        </authorList>
    </citation>
    <scope>NUCLEOTIDE SEQUENCE</scope>
    <source>
        <strain evidence="8">CBS 1993</strain>
    </source>
</reference>
<proteinExistence type="inferred from homology"/>
<evidence type="ECO:0000256" key="5">
    <source>
        <dbReference type="SAM" id="MobiDB-lite"/>
    </source>
</evidence>
<comment type="similarity">
    <text evidence="2">Belongs to the CRISP family.</text>
</comment>
<dbReference type="SUPFAM" id="SSF55797">
    <property type="entry name" value="PR-1-like"/>
    <property type="match status" value="1"/>
</dbReference>
<dbReference type="EMBL" id="HG793129">
    <property type="protein sequence ID" value="CDK28681.1"/>
    <property type="molecule type" value="Genomic_DNA"/>
</dbReference>
<dbReference type="InterPro" id="IPR018244">
    <property type="entry name" value="Allrgn_V5/Tpx1_CS"/>
</dbReference>
<dbReference type="HOGENOM" id="CLU_035730_3_2_1"/>
<feature type="chain" id="PRO_5004878800" description="SCP domain-containing protein" evidence="6">
    <location>
        <begin position="20"/>
        <end position="291"/>
    </location>
</feature>
<evidence type="ECO:0000313" key="9">
    <source>
        <dbReference type="Proteomes" id="UP000019384"/>
    </source>
</evidence>
<dbReference type="AlphaFoldDB" id="W6MPV0"/>
<dbReference type="SMART" id="SM00198">
    <property type="entry name" value="SCP"/>
    <property type="match status" value="1"/>
</dbReference>
<dbReference type="Pfam" id="PF00188">
    <property type="entry name" value="CAP"/>
    <property type="match status" value="1"/>
</dbReference>
<sequence>MLSVKFAFLMLAMSTFGLALPIHFVTNTRIVATTVYVGEQASSTSTSKSNVNVVTVTRVVDQNGQLLPSQATGVSSSSFLIPAVTFEKPTTSSTVSSSSTSSASSTAQVVEIVITPSSSSESSTLPTTSSSSTKTVPTTSSSSSTSTAAATTTAASDDFATEILNQHNKYRALHGVDDLSWDSTLASYAQNYADEFDCGSLVHSGGPYGENLALGYSTTGAVDAWYSEGDNYDYSAASVLDHFTQVIWKDTTKLGCASKYCNSYWGTYIVCEYDPAGNVVGEANSEVLPLA</sequence>
<dbReference type="STRING" id="1382522.W6MPV0"/>
<dbReference type="InterPro" id="IPR035940">
    <property type="entry name" value="CAP_sf"/>
</dbReference>
<evidence type="ECO:0000256" key="1">
    <source>
        <dbReference type="ARBA" id="ARBA00004613"/>
    </source>
</evidence>
<dbReference type="OrthoDB" id="337038at2759"/>
<evidence type="ECO:0000256" key="4">
    <source>
        <dbReference type="ARBA" id="ARBA00022729"/>
    </source>
</evidence>
<feature type="domain" description="SCP" evidence="7">
    <location>
        <begin position="158"/>
        <end position="281"/>
    </location>
</feature>
<accession>W6MPV0</accession>
<keyword evidence="4 6" id="KW-0732">Signal</keyword>
<feature type="region of interest" description="Disordered" evidence="5">
    <location>
        <begin position="118"/>
        <end position="149"/>
    </location>
</feature>
<comment type="subcellular location">
    <subcellularLocation>
        <location evidence="1">Secreted</location>
    </subcellularLocation>
</comment>
<keyword evidence="9" id="KW-1185">Reference proteome</keyword>
<dbReference type="PROSITE" id="PS01009">
    <property type="entry name" value="CRISP_1"/>
    <property type="match status" value="1"/>
</dbReference>
<protein>
    <recommendedName>
        <fullName evidence="7">SCP domain-containing protein</fullName>
    </recommendedName>
</protein>
<dbReference type="FunFam" id="3.40.33.10:FF:000012">
    <property type="entry name" value="Secreted protein PRY1"/>
    <property type="match status" value="1"/>
</dbReference>
<dbReference type="PRINTS" id="PR00837">
    <property type="entry name" value="V5TPXLIKE"/>
</dbReference>
<keyword evidence="3" id="KW-0964">Secreted</keyword>
<evidence type="ECO:0000256" key="6">
    <source>
        <dbReference type="SAM" id="SignalP"/>
    </source>
</evidence>
<dbReference type="GeneID" id="34522059"/>
<dbReference type="Gene3D" id="3.40.33.10">
    <property type="entry name" value="CAP"/>
    <property type="match status" value="1"/>
</dbReference>
<dbReference type="InterPro" id="IPR014044">
    <property type="entry name" value="CAP_dom"/>
</dbReference>
<evidence type="ECO:0000256" key="2">
    <source>
        <dbReference type="ARBA" id="ARBA00009923"/>
    </source>
</evidence>
<evidence type="ECO:0000313" key="8">
    <source>
        <dbReference type="EMBL" id="CDK28681.1"/>
    </source>
</evidence>